<proteinExistence type="predicted"/>
<keyword evidence="2" id="KW-0472">Membrane</keyword>
<dbReference type="OrthoDB" id="7466597at2"/>
<evidence type="ECO:0000256" key="2">
    <source>
        <dbReference type="SAM" id="Phobius"/>
    </source>
</evidence>
<keyword evidence="2" id="KW-1133">Transmembrane helix</keyword>
<keyword evidence="2" id="KW-0812">Transmembrane</keyword>
<keyword evidence="4" id="KW-1185">Reference proteome</keyword>
<reference evidence="3 4" key="1">
    <citation type="submission" date="2019-01" db="EMBL/GenBank/DDBJ databases">
        <authorList>
            <person name="Chen W.-M."/>
        </authorList>
    </citation>
    <scope>NUCLEOTIDE SEQUENCE [LARGE SCALE GENOMIC DNA]</scope>
    <source>
        <strain evidence="3 4">TLA-22</strain>
    </source>
</reference>
<feature type="region of interest" description="Disordered" evidence="1">
    <location>
        <begin position="200"/>
        <end position="219"/>
    </location>
</feature>
<organism evidence="3 4">
    <name type="scientific">Sphingobium algorifonticola</name>
    <dbReference type="NCBI Taxonomy" id="2008318"/>
    <lineage>
        <taxon>Bacteria</taxon>
        <taxon>Pseudomonadati</taxon>
        <taxon>Pseudomonadota</taxon>
        <taxon>Alphaproteobacteria</taxon>
        <taxon>Sphingomonadales</taxon>
        <taxon>Sphingomonadaceae</taxon>
        <taxon>Sphingobium</taxon>
    </lineage>
</organism>
<feature type="transmembrane region" description="Helical" evidence="2">
    <location>
        <begin position="58"/>
        <end position="76"/>
    </location>
</feature>
<sequence>MGLDDREYMRERYRARAKDNRWNDRAGGIEGRWFDPVNRGFDYQNGRFRGSRRPRGSILRWLPFALSLLLVAIPAYHSLKREGWLPDTRPARAFPESGSVTISPFVSPKSASARLTVITSNANAVVQLFEPDSGRHILSLYVRKNERTTTAVPPGTYRMKIIEGQRWHGPTEFFGSSTTYETITELMSFSRLEGNGIDLNRRPDGNLRTRPNWNAPAPL</sequence>
<name>A0A437J350_9SPHN</name>
<evidence type="ECO:0000256" key="1">
    <source>
        <dbReference type="SAM" id="MobiDB-lite"/>
    </source>
</evidence>
<comment type="caution">
    <text evidence="3">The sequence shown here is derived from an EMBL/GenBank/DDBJ whole genome shotgun (WGS) entry which is preliminary data.</text>
</comment>
<gene>
    <name evidence="3" type="ORF">ENE74_17405</name>
</gene>
<accession>A0A437J350</accession>
<evidence type="ECO:0000313" key="4">
    <source>
        <dbReference type="Proteomes" id="UP000282977"/>
    </source>
</evidence>
<dbReference type="RefSeq" id="WP_127692133.1">
    <property type="nucleotide sequence ID" value="NZ_RZUL01000016.1"/>
</dbReference>
<protein>
    <submittedName>
        <fullName evidence="3">Uncharacterized protein</fullName>
    </submittedName>
</protein>
<dbReference type="EMBL" id="RZUL01000016">
    <property type="protein sequence ID" value="RVT38665.1"/>
    <property type="molecule type" value="Genomic_DNA"/>
</dbReference>
<evidence type="ECO:0000313" key="3">
    <source>
        <dbReference type="EMBL" id="RVT38665.1"/>
    </source>
</evidence>
<dbReference type="Proteomes" id="UP000282977">
    <property type="component" value="Unassembled WGS sequence"/>
</dbReference>
<dbReference type="AlphaFoldDB" id="A0A437J350"/>